<evidence type="ECO:0008006" key="15">
    <source>
        <dbReference type="Google" id="ProtNLM"/>
    </source>
</evidence>
<dbReference type="InterPro" id="IPR001789">
    <property type="entry name" value="Sig_transdc_resp-reg_receiver"/>
</dbReference>
<keyword evidence="3" id="KW-0902">Two-component regulatory system</keyword>
<evidence type="ECO:0000313" key="14">
    <source>
        <dbReference type="Proteomes" id="UP001141806"/>
    </source>
</evidence>
<keyword evidence="7 9" id="KW-0539">Nucleus</keyword>
<proteinExistence type="inferred from homology"/>
<dbReference type="InterPro" id="IPR045279">
    <property type="entry name" value="ARR-like"/>
</dbReference>
<name>A0A9Q0QZU4_9MAGN</name>
<dbReference type="PROSITE" id="PS50110">
    <property type="entry name" value="RESPONSE_REGULATORY"/>
    <property type="match status" value="1"/>
</dbReference>
<dbReference type="Gene3D" id="3.40.50.2300">
    <property type="match status" value="1"/>
</dbReference>
<evidence type="ECO:0000256" key="4">
    <source>
        <dbReference type="ARBA" id="ARBA00023015"/>
    </source>
</evidence>
<dbReference type="InterPro" id="IPR011006">
    <property type="entry name" value="CheY-like_superfamily"/>
</dbReference>
<keyword evidence="4" id="KW-0805">Transcription regulation</keyword>
<dbReference type="SUPFAM" id="SSF52172">
    <property type="entry name" value="CheY-like"/>
    <property type="match status" value="1"/>
</dbReference>
<evidence type="ECO:0000259" key="12">
    <source>
        <dbReference type="PROSITE" id="PS51017"/>
    </source>
</evidence>
<feature type="compositionally biased region" description="Low complexity" evidence="10">
    <location>
        <begin position="664"/>
        <end position="683"/>
    </location>
</feature>
<dbReference type="GO" id="GO:0048511">
    <property type="term" value="P:rhythmic process"/>
    <property type="evidence" value="ECO:0007669"/>
    <property type="project" value="UniProtKB-KW"/>
</dbReference>
<dbReference type="Proteomes" id="UP001141806">
    <property type="component" value="Unassembled WGS sequence"/>
</dbReference>
<feature type="compositionally biased region" description="Gly residues" evidence="10">
    <location>
        <begin position="701"/>
        <end position="711"/>
    </location>
</feature>
<keyword evidence="5" id="KW-0090">Biological rhythms</keyword>
<sequence>MGKVPLNNDAIVAKGLAELNHHVDESGNGVVGEERGLLEEDESRVNVFAEDINRHEGAFQVPAVVQQPQRQPLGSVVCWERFLPLRTLKVLLVENDDSTRHVVSALLRNCKYEVTTASNGLQAWKFLQDLTNRIDLVLTEVVMPDLSGIGLLCKIMSDRTCKNIPVIMMSSHDSMGIVFKCLSKGAVDFLVKPIRKNELKNLWQHVWRRCHSSSGSRSESGIQTQTSAKSKNVEESDNNTGSNDEDDNSSIGLNVTNGSDNGSGTQSSWTKRAVEVDSPQPMILWDQSADPPSSTCAQVIHPKTEALGNEWVLVTTKRDCKEHDEQFDCVAMGKYLEIGVPRNSDLQIEYASEKISTNFTGRKQDILSDLDHKTCEKIDEGLLELKNEKPISEMRSQASELIATVADNINHQVEGVVSELHNALSKIPDIRDKNKTVYDSEELPSLELSLKRLRGAGDVGTATHDEFNVLRHSDLSAFSRYNTASTANEAPTGNIGNCSPLGITSETLKTESVEHFHSNGTNPNNQSNGCSNNNDLGSTTKNAFTKPALFNDKSVSTSTAKSLHTSAFQLVQNGRTCPPQQVITRKANDEPAVVVQTQPKGSNQQIHVQHHHYHYHHYHHHLQPQQPPADHDDCSLKNMAEAAPQNGSSNVYDGPMEGNTGNCSLNGSTSGSNRGSNGQNGSSTAMNTGGMKMESDNGIAGKSGAGGGSGSRSGVDQDQIAQRVAVLTKFRQKRKERCFEKKVRYQNRKRLAEQRSRVRGQFVRQTMSEQTSCDADS</sequence>
<evidence type="ECO:0000256" key="5">
    <source>
        <dbReference type="ARBA" id="ARBA00023108"/>
    </source>
</evidence>
<feature type="domain" description="Response regulatory" evidence="11">
    <location>
        <begin position="89"/>
        <end position="207"/>
    </location>
</feature>
<feature type="compositionally biased region" description="Low complexity" evidence="10">
    <location>
        <begin position="212"/>
        <end position="221"/>
    </location>
</feature>
<evidence type="ECO:0000259" key="11">
    <source>
        <dbReference type="PROSITE" id="PS50110"/>
    </source>
</evidence>
<evidence type="ECO:0000256" key="9">
    <source>
        <dbReference type="PROSITE-ProRule" id="PRU00357"/>
    </source>
</evidence>
<comment type="similarity">
    <text evidence="2">Belongs to the ARR-like family.</text>
</comment>
<dbReference type="GO" id="GO:0009736">
    <property type="term" value="P:cytokinin-activated signaling pathway"/>
    <property type="evidence" value="ECO:0007669"/>
    <property type="project" value="InterPro"/>
</dbReference>
<dbReference type="PROSITE" id="PS51017">
    <property type="entry name" value="CCT"/>
    <property type="match status" value="1"/>
</dbReference>
<evidence type="ECO:0000313" key="13">
    <source>
        <dbReference type="EMBL" id="KAJ4978163.1"/>
    </source>
</evidence>
<dbReference type="Pfam" id="PF00072">
    <property type="entry name" value="Response_reg"/>
    <property type="match status" value="1"/>
</dbReference>
<accession>A0A9Q0QZU4</accession>
<dbReference type="AlphaFoldDB" id="A0A9Q0QZU4"/>
<comment type="caution">
    <text evidence="13">The sequence shown here is derived from an EMBL/GenBank/DDBJ whole genome shotgun (WGS) entry which is preliminary data.</text>
</comment>
<feature type="compositionally biased region" description="Polar residues" evidence="10">
    <location>
        <begin position="249"/>
        <end position="269"/>
    </location>
</feature>
<evidence type="ECO:0000256" key="10">
    <source>
        <dbReference type="SAM" id="MobiDB-lite"/>
    </source>
</evidence>
<dbReference type="Pfam" id="PF06203">
    <property type="entry name" value="CCT"/>
    <property type="match status" value="1"/>
</dbReference>
<evidence type="ECO:0000256" key="8">
    <source>
        <dbReference type="PROSITE-ProRule" id="PRU00169"/>
    </source>
</evidence>
<keyword evidence="6" id="KW-0804">Transcription</keyword>
<feature type="region of interest" description="Disordered" evidence="10">
    <location>
        <begin position="212"/>
        <end position="269"/>
    </location>
</feature>
<dbReference type="SMART" id="SM00448">
    <property type="entry name" value="REC"/>
    <property type="match status" value="1"/>
</dbReference>
<dbReference type="FunFam" id="3.40.50.2300:FF:000214">
    <property type="entry name" value="Two-component response regulator-like PRR37"/>
    <property type="match status" value="1"/>
</dbReference>
<feature type="region of interest" description="Disordered" evidence="10">
    <location>
        <begin position="644"/>
        <end position="717"/>
    </location>
</feature>
<dbReference type="PANTHER" id="PTHR43874">
    <property type="entry name" value="TWO-COMPONENT RESPONSE REGULATOR"/>
    <property type="match status" value="1"/>
</dbReference>
<gene>
    <name evidence="13" type="ORF">NE237_008943</name>
</gene>
<dbReference type="InterPro" id="IPR010402">
    <property type="entry name" value="CCT_domain"/>
</dbReference>
<comment type="subcellular location">
    <subcellularLocation>
        <location evidence="1 9">Nucleus</location>
    </subcellularLocation>
</comment>
<dbReference type="GO" id="GO:0005634">
    <property type="term" value="C:nucleus"/>
    <property type="evidence" value="ECO:0007669"/>
    <property type="project" value="UniProtKB-SubCell"/>
</dbReference>
<evidence type="ECO:0000256" key="6">
    <source>
        <dbReference type="ARBA" id="ARBA00023163"/>
    </source>
</evidence>
<organism evidence="13 14">
    <name type="scientific">Protea cynaroides</name>
    <dbReference type="NCBI Taxonomy" id="273540"/>
    <lineage>
        <taxon>Eukaryota</taxon>
        <taxon>Viridiplantae</taxon>
        <taxon>Streptophyta</taxon>
        <taxon>Embryophyta</taxon>
        <taxon>Tracheophyta</taxon>
        <taxon>Spermatophyta</taxon>
        <taxon>Magnoliopsida</taxon>
        <taxon>Proteales</taxon>
        <taxon>Proteaceae</taxon>
        <taxon>Protea</taxon>
    </lineage>
</organism>
<evidence type="ECO:0000256" key="2">
    <source>
        <dbReference type="ARBA" id="ARBA00010330"/>
    </source>
</evidence>
<dbReference type="CDD" id="cd17582">
    <property type="entry name" value="psREC_PRR"/>
    <property type="match status" value="1"/>
</dbReference>
<evidence type="ECO:0000256" key="1">
    <source>
        <dbReference type="ARBA" id="ARBA00004123"/>
    </source>
</evidence>
<protein>
    <recommendedName>
        <fullName evidence="15">Two-component response regulator-like PRR37</fullName>
    </recommendedName>
</protein>
<dbReference type="EMBL" id="JAMYWD010000002">
    <property type="protein sequence ID" value="KAJ4978163.1"/>
    <property type="molecule type" value="Genomic_DNA"/>
</dbReference>
<feature type="domain" description="CCT" evidence="12">
    <location>
        <begin position="723"/>
        <end position="765"/>
    </location>
</feature>
<feature type="region of interest" description="Disordered" evidence="10">
    <location>
        <begin position="616"/>
        <end position="635"/>
    </location>
</feature>
<reference evidence="13" key="1">
    <citation type="journal article" date="2023" name="Plant J.">
        <title>The genome of the king protea, Protea cynaroides.</title>
        <authorList>
            <person name="Chang J."/>
            <person name="Duong T.A."/>
            <person name="Schoeman C."/>
            <person name="Ma X."/>
            <person name="Roodt D."/>
            <person name="Barker N."/>
            <person name="Li Z."/>
            <person name="Van de Peer Y."/>
            <person name="Mizrachi E."/>
        </authorList>
    </citation>
    <scope>NUCLEOTIDE SEQUENCE</scope>
    <source>
        <tissue evidence="13">Young leaves</tissue>
    </source>
</reference>
<evidence type="ECO:0000256" key="7">
    <source>
        <dbReference type="ARBA" id="ARBA00023242"/>
    </source>
</evidence>
<dbReference type="GO" id="GO:0000160">
    <property type="term" value="P:phosphorelay signal transduction system"/>
    <property type="evidence" value="ECO:0007669"/>
    <property type="project" value="UniProtKB-KW"/>
</dbReference>
<comment type="caution">
    <text evidence="8">Lacks conserved residue(s) required for the propagation of feature annotation.</text>
</comment>
<dbReference type="OrthoDB" id="60033at2759"/>
<dbReference type="PANTHER" id="PTHR43874:SF125">
    <property type="entry name" value="TWO-COMPONENT RESPONSE REGULATOR-LIKE APRR7"/>
    <property type="match status" value="1"/>
</dbReference>
<keyword evidence="14" id="KW-1185">Reference proteome</keyword>
<evidence type="ECO:0000256" key="3">
    <source>
        <dbReference type="ARBA" id="ARBA00023012"/>
    </source>
</evidence>